<feature type="transmembrane region" description="Helical" evidence="6">
    <location>
        <begin position="117"/>
        <end position="135"/>
    </location>
</feature>
<dbReference type="EMBL" id="JAHYBX010000001">
    <property type="protein sequence ID" value="MCA1855501.1"/>
    <property type="molecule type" value="Genomic_DNA"/>
</dbReference>
<accession>A0ABS7Y968</accession>
<evidence type="ECO:0000256" key="3">
    <source>
        <dbReference type="ARBA" id="ARBA00022692"/>
    </source>
</evidence>
<evidence type="ECO:0000256" key="5">
    <source>
        <dbReference type="ARBA" id="ARBA00023136"/>
    </source>
</evidence>
<dbReference type="Gene3D" id="1.20.1250.20">
    <property type="entry name" value="MFS general substrate transporter like domains"/>
    <property type="match status" value="1"/>
</dbReference>
<feature type="transmembrane region" description="Helical" evidence="6">
    <location>
        <begin position="61"/>
        <end position="81"/>
    </location>
</feature>
<evidence type="ECO:0000256" key="4">
    <source>
        <dbReference type="ARBA" id="ARBA00022989"/>
    </source>
</evidence>
<protein>
    <submittedName>
        <fullName evidence="7">MFS transporter</fullName>
    </submittedName>
</protein>
<dbReference type="CDD" id="cd06173">
    <property type="entry name" value="MFS_MefA_like"/>
    <property type="match status" value="1"/>
</dbReference>
<dbReference type="RefSeq" id="WP_225237842.1">
    <property type="nucleotide sequence ID" value="NZ_JAHYBX010000001.1"/>
</dbReference>
<dbReference type="PANTHER" id="PTHR23513">
    <property type="entry name" value="INTEGRAL MEMBRANE EFFLUX PROTEIN-RELATED"/>
    <property type="match status" value="1"/>
</dbReference>
<dbReference type="Pfam" id="PF07690">
    <property type="entry name" value="MFS_1"/>
    <property type="match status" value="1"/>
</dbReference>
<dbReference type="Proteomes" id="UP001198602">
    <property type="component" value="Unassembled WGS sequence"/>
</dbReference>
<dbReference type="PANTHER" id="PTHR23513:SF6">
    <property type="entry name" value="MAJOR FACILITATOR SUPERFAMILY ASSOCIATED DOMAIN-CONTAINING PROTEIN"/>
    <property type="match status" value="1"/>
</dbReference>
<organism evidence="7 8">
    <name type="scientific">Massilia hydrophila</name>
    <dbReference type="NCBI Taxonomy" id="3044279"/>
    <lineage>
        <taxon>Bacteria</taxon>
        <taxon>Pseudomonadati</taxon>
        <taxon>Pseudomonadota</taxon>
        <taxon>Betaproteobacteria</taxon>
        <taxon>Burkholderiales</taxon>
        <taxon>Oxalobacteraceae</taxon>
        <taxon>Telluria group</taxon>
        <taxon>Massilia</taxon>
    </lineage>
</organism>
<feature type="transmembrane region" description="Helical" evidence="6">
    <location>
        <begin position="35"/>
        <end position="54"/>
    </location>
</feature>
<evidence type="ECO:0000256" key="1">
    <source>
        <dbReference type="ARBA" id="ARBA00004651"/>
    </source>
</evidence>
<dbReference type="InterPro" id="IPR011701">
    <property type="entry name" value="MFS"/>
</dbReference>
<keyword evidence="3 6" id="KW-0812">Transmembrane</keyword>
<dbReference type="InterPro" id="IPR036259">
    <property type="entry name" value="MFS_trans_sf"/>
</dbReference>
<evidence type="ECO:0000256" key="6">
    <source>
        <dbReference type="SAM" id="Phobius"/>
    </source>
</evidence>
<reference evidence="7 8" key="1">
    <citation type="submission" date="2021-07" db="EMBL/GenBank/DDBJ databases">
        <title>Characterization of Violacein-producing bacteria and related species.</title>
        <authorList>
            <person name="Wilson H.S."/>
            <person name="De Leon M.E."/>
        </authorList>
    </citation>
    <scope>NUCLEOTIDE SEQUENCE [LARGE SCALE GENOMIC DNA]</scope>
    <source>
        <strain evidence="7 8">HSC-2F05</strain>
    </source>
</reference>
<feature type="transmembrane region" description="Helical" evidence="6">
    <location>
        <begin position="222"/>
        <end position="246"/>
    </location>
</feature>
<keyword evidence="8" id="KW-1185">Reference proteome</keyword>
<keyword evidence="2" id="KW-1003">Cell membrane</keyword>
<evidence type="ECO:0000256" key="2">
    <source>
        <dbReference type="ARBA" id="ARBA00022475"/>
    </source>
</evidence>
<dbReference type="SUPFAM" id="SSF103473">
    <property type="entry name" value="MFS general substrate transporter"/>
    <property type="match status" value="1"/>
</dbReference>
<comment type="caution">
    <text evidence="7">The sequence shown here is derived from an EMBL/GenBank/DDBJ whole genome shotgun (WGS) entry which is preliminary data.</text>
</comment>
<feature type="transmembrane region" description="Helical" evidence="6">
    <location>
        <begin position="392"/>
        <end position="411"/>
    </location>
</feature>
<keyword evidence="4 6" id="KW-1133">Transmembrane helix</keyword>
<name>A0ABS7Y968_9BURK</name>
<sequence>MTPLLLNVGRWVGTDPLLKNPDFRRYWLSGALNNFSTQISGMAMPLCAALLLGATPAQMGILVAMQSLPFVLFGLPAGVWLDRNRKRPALLGCKLSSMIALLSVPAAYWMGQLSMPWLYAVAFTIGFGFVLGGSAEQVLLTNIVGRDGVLAAQARFASTDSVARLLGPGLAGPLIQLLTAPFAILVTTAGLAMSITVMRTIRFPDPRPAASKRHPVREMRKGLVFIWRHPVLFPLAWGIGTWNLLFSGYAALSIVFSTRTLGLSPGMLGLVEAAGGAGILASALTATRLTRRYGTGATMLAGFGATAACFLLTAFLPARLGGSAGASAFAYALLLMLRDYGLMLMFIPYLALRQNITPSHFLGRVTATMRFMTVALSPVGALAAGFCAELLGMRPTLLGVGGISVLLVWLLRRSPIAGMR</sequence>
<feature type="transmembrane region" description="Helical" evidence="6">
    <location>
        <begin position="297"/>
        <end position="316"/>
    </location>
</feature>
<feature type="transmembrane region" description="Helical" evidence="6">
    <location>
        <begin position="174"/>
        <end position="201"/>
    </location>
</feature>
<evidence type="ECO:0000313" key="7">
    <source>
        <dbReference type="EMBL" id="MCA1855501.1"/>
    </source>
</evidence>
<proteinExistence type="predicted"/>
<keyword evidence="5 6" id="KW-0472">Membrane</keyword>
<comment type="subcellular location">
    <subcellularLocation>
        <location evidence="1">Cell membrane</location>
        <topology evidence="1">Multi-pass membrane protein</topology>
    </subcellularLocation>
</comment>
<feature type="transmembrane region" description="Helical" evidence="6">
    <location>
        <begin position="364"/>
        <end position="386"/>
    </location>
</feature>
<feature type="transmembrane region" description="Helical" evidence="6">
    <location>
        <begin position="328"/>
        <end position="352"/>
    </location>
</feature>
<gene>
    <name evidence="7" type="ORF">LE190_06115</name>
</gene>
<evidence type="ECO:0000313" key="8">
    <source>
        <dbReference type="Proteomes" id="UP001198602"/>
    </source>
</evidence>
<feature type="transmembrane region" description="Helical" evidence="6">
    <location>
        <begin position="266"/>
        <end position="285"/>
    </location>
</feature>